<feature type="transmembrane region" description="Helical" evidence="6">
    <location>
        <begin position="124"/>
        <end position="147"/>
    </location>
</feature>
<accession>A0ABX5VJF9</accession>
<evidence type="ECO:0000256" key="6">
    <source>
        <dbReference type="SAM" id="Phobius"/>
    </source>
</evidence>
<evidence type="ECO:0000256" key="4">
    <source>
        <dbReference type="ARBA" id="ARBA00023136"/>
    </source>
</evidence>
<evidence type="ECO:0000313" key="9">
    <source>
        <dbReference type="Proteomes" id="UP000313948"/>
    </source>
</evidence>
<feature type="domain" description="Peptidase S26" evidence="7">
    <location>
        <begin position="134"/>
        <end position="207"/>
    </location>
</feature>
<evidence type="ECO:0000256" key="5">
    <source>
        <dbReference type="NCBIfam" id="TIGR02228"/>
    </source>
</evidence>
<keyword evidence="4 6" id="KW-0472">Membrane</keyword>
<name>A0ABX5VJF9_9MICO</name>
<dbReference type="CDD" id="cd06530">
    <property type="entry name" value="S26_SPase_I"/>
    <property type="match status" value="1"/>
</dbReference>
<keyword evidence="8" id="KW-0378">Hydrolase</keyword>
<dbReference type="InterPro" id="IPR036286">
    <property type="entry name" value="LexA/Signal_pep-like_sf"/>
</dbReference>
<dbReference type="SUPFAM" id="SSF51306">
    <property type="entry name" value="LexA/Signal peptidase"/>
    <property type="match status" value="1"/>
</dbReference>
<keyword evidence="9" id="KW-1185">Reference proteome</keyword>
<dbReference type="GO" id="GO:0009003">
    <property type="term" value="F:signal peptidase activity"/>
    <property type="evidence" value="ECO:0007669"/>
    <property type="project" value="UniProtKB-EC"/>
</dbReference>
<evidence type="ECO:0000256" key="2">
    <source>
        <dbReference type="ARBA" id="ARBA00022692"/>
    </source>
</evidence>
<evidence type="ECO:0000259" key="7">
    <source>
        <dbReference type="Pfam" id="PF10502"/>
    </source>
</evidence>
<comment type="subcellular location">
    <subcellularLocation>
        <location evidence="1">Membrane</location>
    </subcellularLocation>
</comment>
<keyword evidence="2 6" id="KW-0812">Transmembrane</keyword>
<dbReference type="EC" id="3.4.21.89" evidence="5"/>
<proteinExistence type="predicted"/>
<reference evidence="8 9" key="1">
    <citation type="submission" date="2019-05" db="EMBL/GenBank/DDBJ databases">
        <title>Georgenia *** sp. nov., and Georgenia *** sp. nov., isolated from the intestinal contents of plateau pika (Ochotona curzoniae) in the Qinghai-Tibet plateau of China.</title>
        <authorList>
            <person name="Tian Z."/>
        </authorList>
    </citation>
    <scope>NUCLEOTIDE SEQUENCE [LARGE SCALE GENOMIC DNA]</scope>
    <source>
        <strain evidence="8 9">Z294</strain>
    </source>
</reference>
<organism evidence="8 9">
    <name type="scientific">Georgenia wutianyii</name>
    <dbReference type="NCBI Taxonomy" id="2585135"/>
    <lineage>
        <taxon>Bacteria</taxon>
        <taxon>Bacillati</taxon>
        <taxon>Actinomycetota</taxon>
        <taxon>Actinomycetes</taxon>
        <taxon>Micrococcales</taxon>
        <taxon>Bogoriellaceae</taxon>
        <taxon>Georgenia</taxon>
    </lineage>
</organism>
<keyword evidence="3 6" id="KW-1133">Transmembrane helix</keyword>
<sequence length="353" mass="36983">MRKSSVAALAGAPARAANARAAVAARPPVRTSGRRLDVVINTHASRTGQTARVERVNAEEVLSRACGGRRGWLRWAGEGGPVPGARAHPTGTRRARDQENPVSNVVLTARHRDAQRPRRLTPMLLARLVPAVALAVLLVVLALLVVLPRLLGWAPLTVLTGSMEPTIPTGSQVVVAPVRDVATLEVGDVVTVMPYPDTPTLVTHRIVARTDSAAGPTFVTQGDANDAVDGWEVTETQIRGEVRYWVPLAGYVATVLTGHTKALGLLVVALALFGYAAAQVGAVARERQAGREAVPAAADVPAWTRTAGRRTPPTGGAELLGEVATVSRAVDVALARQALGELEDVARVTAGRG</sequence>
<dbReference type="Proteomes" id="UP000313948">
    <property type="component" value="Chromosome"/>
</dbReference>
<evidence type="ECO:0000256" key="3">
    <source>
        <dbReference type="ARBA" id="ARBA00022989"/>
    </source>
</evidence>
<gene>
    <name evidence="8" type="ORF">FE251_01750</name>
</gene>
<dbReference type="EMBL" id="CP040899">
    <property type="protein sequence ID" value="QDB78240.1"/>
    <property type="molecule type" value="Genomic_DNA"/>
</dbReference>
<dbReference type="NCBIfam" id="TIGR02228">
    <property type="entry name" value="sigpep_I_arch"/>
    <property type="match status" value="1"/>
</dbReference>
<evidence type="ECO:0000256" key="1">
    <source>
        <dbReference type="ARBA" id="ARBA00004370"/>
    </source>
</evidence>
<protein>
    <recommendedName>
        <fullName evidence="5">Signal peptidase I</fullName>
        <ecNumber evidence="5">3.4.21.89</ecNumber>
    </recommendedName>
</protein>
<dbReference type="Pfam" id="PF10502">
    <property type="entry name" value="Peptidase_S26"/>
    <property type="match status" value="1"/>
</dbReference>
<dbReference type="InterPro" id="IPR019533">
    <property type="entry name" value="Peptidase_S26"/>
</dbReference>
<dbReference type="InterPro" id="IPR001733">
    <property type="entry name" value="Peptidase_S26B"/>
</dbReference>
<evidence type="ECO:0000313" key="8">
    <source>
        <dbReference type="EMBL" id="QDB78240.1"/>
    </source>
</evidence>